<evidence type="ECO:0000256" key="3">
    <source>
        <dbReference type="ARBA" id="ARBA00022989"/>
    </source>
</evidence>
<feature type="transmembrane region" description="Helical" evidence="5">
    <location>
        <begin position="132"/>
        <end position="159"/>
    </location>
</feature>
<dbReference type="SUPFAM" id="SSF103473">
    <property type="entry name" value="MFS general substrate transporter"/>
    <property type="match status" value="1"/>
</dbReference>
<organism evidence="6 7">
    <name type="scientific">Collybiopsis confluens</name>
    <dbReference type="NCBI Taxonomy" id="2823264"/>
    <lineage>
        <taxon>Eukaryota</taxon>
        <taxon>Fungi</taxon>
        <taxon>Dikarya</taxon>
        <taxon>Basidiomycota</taxon>
        <taxon>Agaricomycotina</taxon>
        <taxon>Agaricomycetes</taxon>
        <taxon>Agaricomycetidae</taxon>
        <taxon>Agaricales</taxon>
        <taxon>Marasmiineae</taxon>
        <taxon>Omphalotaceae</taxon>
        <taxon>Collybiopsis</taxon>
    </lineage>
</organism>
<sequence>MAAFQQSTPSSDDLKLASIRSPSVNESPTVISKVYNTEYERALVHTSLDPWSGRAFKLYLIVMVGFLNAVSSGFDGSLMSGINAMDQFLNYFHYTGLGESTGIVFMIYIVGNCVGSLFAGPITDVSGRRGGMFTGAIFILVGSAVIVSAQNISAFMSYVCTKVYIRFRDRNLYNGGSNVDHGIGSSSMARKARGIVQFLLFYWKHSCNGRNGWDGKDELDVGMEAPFDATDYTSGKEMFSSRRGDLLKLPSPRWLIQKGRFNEAKEILIKHHSNDGKTNPIIELQLQEFQQSIKAKDSEPVSNIPHRYCAQKVEV</sequence>
<dbReference type="GO" id="GO:0016020">
    <property type="term" value="C:membrane"/>
    <property type="evidence" value="ECO:0007669"/>
    <property type="project" value="UniProtKB-SubCell"/>
</dbReference>
<keyword evidence="2 5" id="KW-0812">Transmembrane</keyword>
<dbReference type="PANTHER" id="PTHR48022">
    <property type="entry name" value="PLASTIDIC GLUCOSE TRANSPORTER 4"/>
    <property type="match status" value="1"/>
</dbReference>
<dbReference type="Gene3D" id="1.10.286.90">
    <property type="entry name" value="MFS transporter, transmembrane helix TM10b"/>
    <property type="match status" value="1"/>
</dbReference>
<dbReference type="Pfam" id="PF00083">
    <property type="entry name" value="Sugar_tr"/>
    <property type="match status" value="1"/>
</dbReference>
<keyword evidence="3 5" id="KW-1133">Transmembrane helix</keyword>
<evidence type="ECO:0008006" key="8">
    <source>
        <dbReference type="Google" id="ProtNLM"/>
    </source>
</evidence>
<dbReference type="PANTHER" id="PTHR48022:SF79">
    <property type="entry name" value="LACTOSE PERMEASE, PUTATIVE (AFU_ORTHOLOGUE AFUA_6G01860)-RELATED"/>
    <property type="match status" value="1"/>
</dbReference>
<evidence type="ECO:0000313" key="6">
    <source>
        <dbReference type="EMBL" id="KAF5391746.1"/>
    </source>
</evidence>
<dbReference type="InterPro" id="IPR005828">
    <property type="entry name" value="MFS_sugar_transport-like"/>
</dbReference>
<accession>A0A8H5MFE6</accession>
<dbReference type="OrthoDB" id="6133115at2759"/>
<protein>
    <recommendedName>
        <fullName evidence="8">Major facilitator superfamily (MFS) profile domain-containing protein</fullName>
    </recommendedName>
</protein>
<reference evidence="6 7" key="1">
    <citation type="journal article" date="2020" name="ISME J.">
        <title>Uncovering the hidden diversity of litter-decomposition mechanisms in mushroom-forming fungi.</title>
        <authorList>
            <person name="Floudas D."/>
            <person name="Bentzer J."/>
            <person name="Ahren D."/>
            <person name="Johansson T."/>
            <person name="Persson P."/>
            <person name="Tunlid A."/>
        </authorList>
    </citation>
    <scope>NUCLEOTIDE SEQUENCE [LARGE SCALE GENOMIC DNA]</scope>
    <source>
        <strain evidence="6 7">CBS 406.79</strain>
    </source>
</reference>
<feature type="transmembrane region" description="Helical" evidence="5">
    <location>
        <begin position="58"/>
        <end position="82"/>
    </location>
</feature>
<dbReference type="GO" id="GO:0005351">
    <property type="term" value="F:carbohydrate:proton symporter activity"/>
    <property type="evidence" value="ECO:0007669"/>
    <property type="project" value="TreeGrafter"/>
</dbReference>
<name>A0A8H5MFE6_9AGAR</name>
<proteinExistence type="predicted"/>
<evidence type="ECO:0000256" key="4">
    <source>
        <dbReference type="ARBA" id="ARBA00023136"/>
    </source>
</evidence>
<evidence type="ECO:0000256" key="2">
    <source>
        <dbReference type="ARBA" id="ARBA00022692"/>
    </source>
</evidence>
<dbReference type="InterPro" id="IPR036259">
    <property type="entry name" value="MFS_trans_sf"/>
</dbReference>
<dbReference type="InterPro" id="IPR050360">
    <property type="entry name" value="MFS_Sugar_Transporters"/>
</dbReference>
<dbReference type="Proteomes" id="UP000518752">
    <property type="component" value="Unassembled WGS sequence"/>
</dbReference>
<feature type="transmembrane region" description="Helical" evidence="5">
    <location>
        <begin position="102"/>
        <end position="120"/>
    </location>
</feature>
<keyword evidence="4 5" id="KW-0472">Membrane</keyword>
<keyword evidence="7" id="KW-1185">Reference proteome</keyword>
<comment type="caution">
    <text evidence="6">The sequence shown here is derived from an EMBL/GenBank/DDBJ whole genome shotgun (WGS) entry which is preliminary data.</text>
</comment>
<dbReference type="AlphaFoldDB" id="A0A8H5MFE6"/>
<comment type="subcellular location">
    <subcellularLocation>
        <location evidence="1">Membrane</location>
        <topology evidence="1">Multi-pass membrane protein</topology>
    </subcellularLocation>
</comment>
<evidence type="ECO:0000256" key="1">
    <source>
        <dbReference type="ARBA" id="ARBA00004141"/>
    </source>
</evidence>
<gene>
    <name evidence="6" type="ORF">D9757_001757</name>
</gene>
<evidence type="ECO:0000313" key="7">
    <source>
        <dbReference type="Proteomes" id="UP000518752"/>
    </source>
</evidence>
<dbReference type="Gene3D" id="1.20.1250.20">
    <property type="entry name" value="MFS general substrate transporter like domains"/>
    <property type="match status" value="1"/>
</dbReference>
<evidence type="ECO:0000256" key="5">
    <source>
        <dbReference type="SAM" id="Phobius"/>
    </source>
</evidence>
<dbReference type="EMBL" id="JAACJN010000008">
    <property type="protein sequence ID" value="KAF5391746.1"/>
    <property type="molecule type" value="Genomic_DNA"/>
</dbReference>